<dbReference type="STRING" id="1748243.Tel_10355"/>
<comment type="pathway">
    <text evidence="6">Aromatic compound metabolism; 4-hydroxyphenylacetate degradation; pyruvate and succinate semialdehyde from 4-hydroxyphenylacetate: step 4/7.</text>
</comment>
<comment type="function">
    <text evidence="5">Decarboxylates OPET (5-oxo-pent-3-ene-1,2,5-tricarboxylic acid) into HHDD (2-hydroxy-hept-2,4-diene-1,7-dioate) and isomerizes it to OHED (2-oxo-hept-3-ene-1,7-dioate).</text>
</comment>
<reference evidence="9" key="1">
    <citation type="submission" date="2015-10" db="EMBL/GenBank/DDBJ databases">
        <title>Description of Candidatus Tenderia electrophaga gen. nov, sp. nov., an Uncultivated Electroautotroph from a Biocathode Enrichment.</title>
        <authorList>
            <person name="Eddie B.J."/>
            <person name="Malanoski A.P."/>
            <person name="Wang Z."/>
            <person name="Hall R.J."/>
            <person name="Oh S.D."/>
            <person name="Heiner C."/>
            <person name="Lin B."/>
            <person name="Strycharz-Glaven S.M."/>
        </authorList>
    </citation>
    <scope>NUCLEOTIDE SEQUENCE [LARGE SCALE GENOMIC DNA]</scope>
    <source>
        <strain evidence="9">NRL1</strain>
    </source>
</reference>
<dbReference type="InterPro" id="IPR011234">
    <property type="entry name" value="Fumarylacetoacetase-like_C"/>
</dbReference>
<evidence type="ECO:0000256" key="2">
    <source>
        <dbReference type="ARBA" id="ARBA00022723"/>
    </source>
</evidence>
<dbReference type="InterPro" id="IPR036663">
    <property type="entry name" value="Fumarylacetoacetase_C_sf"/>
</dbReference>
<dbReference type="FunFam" id="3.90.850.10:FF:000002">
    <property type="entry name" value="2-hydroxyhepta-2,4-diene-1,7-dioate isomerase"/>
    <property type="match status" value="1"/>
</dbReference>
<evidence type="ECO:0000256" key="7">
    <source>
        <dbReference type="ARBA" id="ARBA00060680"/>
    </source>
</evidence>
<sequence length="291" mass="31205">MHLITFKQNNHSRIGVLDTVRNEVVDLTAIGLPGDMLALINAGEVGLDKAREAIVSGEVRLALNEVKILAPIPRPLRNILCVGKNYRDHVSEVQSALPSSGDGVPELPIIFTKATTTVIGPGDTIPASQDPTDSADYEGELAVVIGKGGRGISRHQAMEHIFGYTIINDVTSRRMQKGHQQWFLGKSLDGFCPMGPGLVTRDEIPDVTQLQVKTSVNGEIRQDGSVAQMIFDIPILIETLSQTMTLEPGDIIATGTPAGVGMGFEPPRFLKTGDWVAVTIDPIGTLENPVG</sequence>
<comment type="pathway">
    <text evidence="7">Aromatic compound metabolism; 4-hydroxyphenylacetate degradation; pyruvate and succinate semialdehyde from 4-hydroxyphenylacetate: step 5/7.</text>
</comment>
<dbReference type="EMBL" id="CP013099">
    <property type="protein sequence ID" value="ALP53511.1"/>
    <property type="molecule type" value="Genomic_DNA"/>
</dbReference>
<accession>A0A0S2TEB6</accession>
<organism evidence="9 10">
    <name type="scientific">Candidatus Tenderia electrophaga</name>
    <dbReference type="NCBI Taxonomy" id="1748243"/>
    <lineage>
        <taxon>Bacteria</taxon>
        <taxon>Pseudomonadati</taxon>
        <taxon>Pseudomonadota</taxon>
        <taxon>Gammaproteobacteria</taxon>
        <taxon>Candidatus Tenderiales</taxon>
        <taxon>Candidatus Tenderiaceae</taxon>
        <taxon>Candidatus Tenderia</taxon>
    </lineage>
</organism>
<evidence type="ECO:0000256" key="3">
    <source>
        <dbReference type="ARBA" id="ARBA00051258"/>
    </source>
</evidence>
<dbReference type="PANTHER" id="PTHR42796:SF4">
    <property type="entry name" value="FUMARYLACETOACETATE HYDROLASE DOMAIN-CONTAINING PROTEIN 2A"/>
    <property type="match status" value="1"/>
</dbReference>
<comment type="catalytic activity">
    <reaction evidence="4">
        <text>(2E,4Z)-5-hydroxypenta-2,4-diene-1,2,5-tricarboxylate = (3E,5R)-5-carboxy-2-oxohept-3-enedioate</text>
        <dbReference type="Rhea" id="RHEA:18813"/>
        <dbReference type="ChEBI" id="CHEBI:47961"/>
        <dbReference type="ChEBI" id="CHEBI:87491"/>
        <dbReference type="EC" id="5.3.3.10"/>
    </reaction>
</comment>
<dbReference type="AlphaFoldDB" id="A0A0S2TEB6"/>
<comment type="catalytic activity">
    <reaction evidence="3">
        <text>(3E,5R)-5-carboxy-2-oxohept-3-enedioate + H(+) = (4Z)-2-oxohept-4-enedioate + CO2</text>
        <dbReference type="Rhea" id="RHEA:14397"/>
        <dbReference type="ChEBI" id="CHEBI:15378"/>
        <dbReference type="ChEBI" id="CHEBI:16526"/>
        <dbReference type="ChEBI" id="CHEBI:87491"/>
        <dbReference type="ChEBI" id="CHEBI:87507"/>
        <dbReference type="EC" id="4.1.1.68"/>
    </reaction>
</comment>
<dbReference type="GO" id="GO:0018800">
    <property type="term" value="F:5-oxopent-3-ene-1,2,5-tricarboxylate decarboxylase activity"/>
    <property type="evidence" value="ECO:0007669"/>
    <property type="project" value="UniProtKB-EC"/>
</dbReference>
<proteinExistence type="inferred from homology"/>
<name>A0A0S2TEB6_9GAMM</name>
<gene>
    <name evidence="9" type="ORF">Tel_10355</name>
</gene>
<evidence type="ECO:0000256" key="1">
    <source>
        <dbReference type="ARBA" id="ARBA00010211"/>
    </source>
</evidence>
<feature type="domain" description="Fumarylacetoacetase-like C-terminal" evidence="8">
    <location>
        <begin position="79"/>
        <end position="290"/>
    </location>
</feature>
<evidence type="ECO:0000256" key="4">
    <source>
        <dbReference type="ARBA" id="ARBA00052790"/>
    </source>
</evidence>
<dbReference type="GO" id="GO:0019752">
    <property type="term" value="P:carboxylic acid metabolic process"/>
    <property type="evidence" value="ECO:0007669"/>
    <property type="project" value="UniProtKB-ARBA"/>
</dbReference>
<dbReference type="GO" id="GO:0046872">
    <property type="term" value="F:metal ion binding"/>
    <property type="evidence" value="ECO:0007669"/>
    <property type="project" value="UniProtKB-KW"/>
</dbReference>
<comment type="similarity">
    <text evidence="1">Belongs to the FAH family.</text>
</comment>
<evidence type="ECO:0000313" key="9">
    <source>
        <dbReference type="EMBL" id="ALP53511.1"/>
    </source>
</evidence>
<dbReference type="KEGG" id="tee:Tel_10355"/>
<evidence type="ECO:0000313" key="10">
    <source>
        <dbReference type="Proteomes" id="UP000055136"/>
    </source>
</evidence>
<protein>
    <recommendedName>
        <fullName evidence="8">Fumarylacetoacetase-like C-terminal domain-containing protein</fullName>
    </recommendedName>
</protein>
<dbReference type="SUPFAM" id="SSF56529">
    <property type="entry name" value="FAH"/>
    <property type="match status" value="1"/>
</dbReference>
<evidence type="ECO:0000259" key="8">
    <source>
        <dbReference type="Pfam" id="PF01557"/>
    </source>
</evidence>
<dbReference type="Gene3D" id="3.90.850.10">
    <property type="entry name" value="Fumarylacetoacetase-like, C-terminal domain"/>
    <property type="match status" value="1"/>
</dbReference>
<dbReference type="InterPro" id="IPR051121">
    <property type="entry name" value="FAH"/>
</dbReference>
<evidence type="ECO:0000256" key="5">
    <source>
        <dbReference type="ARBA" id="ARBA00057150"/>
    </source>
</evidence>
<dbReference type="PANTHER" id="PTHR42796">
    <property type="entry name" value="FUMARYLACETOACETATE HYDROLASE DOMAIN-CONTAINING PROTEIN 2A-RELATED"/>
    <property type="match status" value="1"/>
</dbReference>
<dbReference type="Pfam" id="PF01557">
    <property type="entry name" value="FAA_hydrolase"/>
    <property type="match status" value="1"/>
</dbReference>
<dbReference type="GO" id="GO:0008704">
    <property type="term" value="F:5-carboxymethyl-2-hydroxymuconate delta-isomerase activity"/>
    <property type="evidence" value="ECO:0007669"/>
    <property type="project" value="UniProtKB-EC"/>
</dbReference>
<evidence type="ECO:0000256" key="6">
    <source>
        <dbReference type="ARBA" id="ARBA00060569"/>
    </source>
</evidence>
<keyword evidence="10" id="KW-1185">Reference proteome</keyword>
<dbReference type="Proteomes" id="UP000055136">
    <property type="component" value="Chromosome"/>
</dbReference>
<keyword evidence="2" id="KW-0479">Metal-binding</keyword>